<reference evidence="2 3" key="1">
    <citation type="submission" date="2020-07" db="EMBL/GenBank/DDBJ databases">
        <title>Halosimplex pelagicum sp. nov. and Halosimplex rubrum sp. nov., isolated from salted brown alga Laminaria, and emended description of the genus Halosimplex.</title>
        <authorList>
            <person name="Cui H."/>
        </authorList>
    </citation>
    <scope>NUCLEOTIDE SEQUENCE [LARGE SCALE GENOMIC DNA]</scope>
    <source>
        <strain evidence="2 3">R27</strain>
    </source>
</reference>
<feature type="transmembrane region" description="Helical" evidence="1">
    <location>
        <begin position="162"/>
        <end position="183"/>
    </location>
</feature>
<dbReference type="KEGG" id="hrr:HZS55_10745"/>
<proteinExistence type="predicted"/>
<sequence length="223" mass="23312">MATDGANDRDRTFVFMVGAGLVVVLYALGSAFDPSDLVGLVALYGTYLAAFAAVAALIVDVYTSSYDDTYVEAGDDSPAAEWDDVWDVSSVEVATAAGLAALLAVSVRASLALGTVATAVSLVVVLGFSAAAGWWLYVPERGRAAPDDYPFASDIGVMRRQVGIFCNMTVWFTAALMPVLLGWSVPVAAAGRTVTVPALALSAAALLVFALSHWLLTRPLVER</sequence>
<dbReference type="EMBL" id="CP058910">
    <property type="protein sequence ID" value="QLH77749.1"/>
    <property type="molecule type" value="Genomic_DNA"/>
</dbReference>
<keyword evidence="1" id="KW-1133">Transmembrane helix</keyword>
<feature type="transmembrane region" description="Helical" evidence="1">
    <location>
        <begin position="12"/>
        <end position="32"/>
    </location>
</feature>
<dbReference type="GeneID" id="56078346"/>
<evidence type="ECO:0000313" key="2">
    <source>
        <dbReference type="EMBL" id="QLH77749.1"/>
    </source>
</evidence>
<dbReference type="RefSeq" id="WP_179911668.1">
    <property type="nucleotide sequence ID" value="NZ_CP058910.1"/>
</dbReference>
<feature type="transmembrane region" description="Helical" evidence="1">
    <location>
        <begin position="111"/>
        <end position="137"/>
    </location>
</feature>
<protein>
    <submittedName>
        <fullName evidence="2">Uncharacterized protein</fullName>
    </submittedName>
</protein>
<evidence type="ECO:0000256" key="1">
    <source>
        <dbReference type="SAM" id="Phobius"/>
    </source>
</evidence>
<keyword evidence="1" id="KW-0812">Transmembrane</keyword>
<accession>A0A7D5T5I4</accession>
<feature type="transmembrane region" description="Helical" evidence="1">
    <location>
        <begin position="38"/>
        <end position="59"/>
    </location>
</feature>
<keyword evidence="3" id="KW-1185">Reference proteome</keyword>
<dbReference type="AlphaFoldDB" id="A0A7D5T5I4"/>
<organism evidence="2 3">
    <name type="scientific">Halosimplex rubrum</name>
    <dbReference type="NCBI Taxonomy" id="869889"/>
    <lineage>
        <taxon>Archaea</taxon>
        <taxon>Methanobacteriati</taxon>
        <taxon>Methanobacteriota</taxon>
        <taxon>Stenosarchaea group</taxon>
        <taxon>Halobacteria</taxon>
        <taxon>Halobacteriales</taxon>
        <taxon>Haloarculaceae</taxon>
        <taxon>Halosimplex</taxon>
    </lineage>
</organism>
<dbReference type="OrthoDB" id="386963at2157"/>
<gene>
    <name evidence="2" type="ORF">HZS55_10745</name>
</gene>
<evidence type="ECO:0000313" key="3">
    <source>
        <dbReference type="Proteomes" id="UP000509667"/>
    </source>
</evidence>
<keyword evidence="1" id="KW-0472">Membrane</keyword>
<name>A0A7D5T5I4_9EURY</name>
<dbReference type="Proteomes" id="UP000509667">
    <property type="component" value="Chromosome"/>
</dbReference>
<feature type="transmembrane region" description="Helical" evidence="1">
    <location>
        <begin position="195"/>
        <end position="216"/>
    </location>
</feature>